<evidence type="ECO:0000256" key="4">
    <source>
        <dbReference type="ARBA" id="ARBA00022475"/>
    </source>
</evidence>
<evidence type="ECO:0000313" key="10">
    <source>
        <dbReference type="EMBL" id="TBN51430.1"/>
    </source>
</evidence>
<feature type="transmembrane region" description="Helical" evidence="8">
    <location>
        <begin position="215"/>
        <end position="245"/>
    </location>
</feature>
<feature type="transmembrane region" description="Helical" evidence="8">
    <location>
        <begin position="87"/>
        <end position="105"/>
    </location>
</feature>
<dbReference type="OrthoDB" id="3579489at2"/>
<dbReference type="InterPro" id="IPR011606">
    <property type="entry name" value="Brnchd-chn_aa_trnsp_permease"/>
</dbReference>
<evidence type="ECO:0000256" key="1">
    <source>
        <dbReference type="ARBA" id="ARBA00004651"/>
    </source>
</evidence>
<keyword evidence="6 8" id="KW-1133">Transmembrane helix</keyword>
<dbReference type="PANTHER" id="PTHR34979">
    <property type="entry name" value="INNER MEMBRANE PROTEIN YGAZ"/>
    <property type="match status" value="1"/>
</dbReference>
<evidence type="ECO:0000313" key="12">
    <source>
        <dbReference type="Proteomes" id="UP000292859"/>
    </source>
</evidence>
<evidence type="ECO:0000313" key="9">
    <source>
        <dbReference type="EMBL" id="SNR39511.1"/>
    </source>
</evidence>
<gene>
    <name evidence="10" type="ORF">EYF88_06440</name>
    <name evidence="9" type="ORF">SAMN06265378_103197</name>
</gene>
<dbReference type="EMBL" id="FZNM01000003">
    <property type="protein sequence ID" value="SNR39511.1"/>
    <property type="molecule type" value="Genomic_DNA"/>
</dbReference>
<dbReference type="AlphaFoldDB" id="A0A238VZA7"/>
<feature type="transmembrane region" description="Helical" evidence="8">
    <location>
        <begin position="153"/>
        <end position="173"/>
    </location>
</feature>
<reference evidence="9" key="2">
    <citation type="submission" date="2017-06" db="EMBL/GenBank/DDBJ databases">
        <authorList>
            <person name="Kim H.J."/>
            <person name="Triplett B.A."/>
        </authorList>
    </citation>
    <scope>NUCLEOTIDE SEQUENCE [LARGE SCALE GENOMIC DNA]</scope>
    <source>
        <strain evidence="9">DSM 26170</strain>
    </source>
</reference>
<sequence>MSPTPEPRPAPRQPRADDGPARTVREMFMRGATRSLPFLIVMIPFSVLFGVVATEAGLDVAQVMGFSVLVLAGASQFTAVQLLSDNASVIIVILSCLAVNLRMAMYSASLVPWLRGATGPQKAWIAYALVDQSYAMSIQEYEAHPRLPLAQRLAFFAGVAVVVCLPWMIGSGLGATAGRAIPDDIALDFAMPITFLAMIAPMLRTPAHLAACFVAVAGSLVLAGLPSGLGLLIAAPVGMATGAFVEAWSEHRMRA</sequence>
<keyword evidence="12" id="KW-1185">Reference proteome</keyword>
<accession>A0A238VZA7</accession>
<name>A0A238VZA7_9RHOB</name>
<evidence type="ECO:0000256" key="8">
    <source>
        <dbReference type="SAM" id="Phobius"/>
    </source>
</evidence>
<comment type="subcellular location">
    <subcellularLocation>
        <location evidence="1">Cell membrane</location>
        <topology evidence="1">Multi-pass membrane protein</topology>
    </subcellularLocation>
</comment>
<dbReference type="EMBL" id="SIRL01000003">
    <property type="protein sequence ID" value="TBN51430.1"/>
    <property type="molecule type" value="Genomic_DNA"/>
</dbReference>
<comment type="similarity">
    <text evidence="2">Belongs to the AzlC family.</text>
</comment>
<evidence type="ECO:0000313" key="11">
    <source>
        <dbReference type="Proteomes" id="UP000198409"/>
    </source>
</evidence>
<dbReference type="Proteomes" id="UP000292859">
    <property type="component" value="Unassembled WGS sequence"/>
</dbReference>
<evidence type="ECO:0000256" key="6">
    <source>
        <dbReference type="ARBA" id="ARBA00022989"/>
    </source>
</evidence>
<dbReference type="PANTHER" id="PTHR34979:SF1">
    <property type="entry name" value="INNER MEMBRANE PROTEIN YGAZ"/>
    <property type="match status" value="1"/>
</dbReference>
<evidence type="ECO:0000256" key="3">
    <source>
        <dbReference type="ARBA" id="ARBA00022448"/>
    </source>
</evidence>
<organism evidence="9 11">
    <name type="scientific">Paracoccus sediminis</name>
    <dbReference type="NCBI Taxonomy" id="1214787"/>
    <lineage>
        <taxon>Bacteria</taxon>
        <taxon>Pseudomonadati</taxon>
        <taxon>Pseudomonadota</taxon>
        <taxon>Alphaproteobacteria</taxon>
        <taxon>Rhodobacterales</taxon>
        <taxon>Paracoccaceae</taxon>
        <taxon>Paracoccus</taxon>
    </lineage>
</organism>
<evidence type="ECO:0000256" key="7">
    <source>
        <dbReference type="ARBA" id="ARBA00023136"/>
    </source>
</evidence>
<protein>
    <submittedName>
        <fullName evidence="9">4-azaleucine resistance probable transporter AzlC</fullName>
    </submittedName>
    <submittedName>
        <fullName evidence="10">Branched-chain amino acid ABC transporter permease</fullName>
    </submittedName>
</protein>
<feature type="transmembrane region" description="Helical" evidence="8">
    <location>
        <begin position="185"/>
        <end position="203"/>
    </location>
</feature>
<dbReference type="Proteomes" id="UP000198409">
    <property type="component" value="Unassembled WGS sequence"/>
</dbReference>
<evidence type="ECO:0000256" key="5">
    <source>
        <dbReference type="ARBA" id="ARBA00022692"/>
    </source>
</evidence>
<feature type="transmembrane region" description="Helical" evidence="8">
    <location>
        <begin position="35"/>
        <end position="54"/>
    </location>
</feature>
<keyword evidence="5 8" id="KW-0812">Transmembrane</keyword>
<reference evidence="11" key="1">
    <citation type="submission" date="2017-06" db="EMBL/GenBank/DDBJ databases">
        <authorList>
            <person name="Varghese N."/>
            <person name="Submissions S."/>
        </authorList>
    </citation>
    <scope>NUCLEOTIDE SEQUENCE [LARGE SCALE GENOMIC DNA]</scope>
    <source>
        <strain evidence="11">DSM 26170</strain>
    </source>
</reference>
<dbReference type="GO" id="GO:0005886">
    <property type="term" value="C:plasma membrane"/>
    <property type="evidence" value="ECO:0007669"/>
    <property type="project" value="UniProtKB-SubCell"/>
</dbReference>
<dbReference type="Pfam" id="PF03591">
    <property type="entry name" value="AzlC"/>
    <property type="match status" value="1"/>
</dbReference>
<proteinExistence type="inferred from homology"/>
<reference evidence="10 12" key="3">
    <citation type="submission" date="2019-02" db="EMBL/GenBank/DDBJ databases">
        <authorList>
            <person name="Zhang G."/>
        </authorList>
    </citation>
    <scope>NUCLEOTIDE SEQUENCE [LARGE SCALE GENOMIC DNA]</scope>
    <source>
        <strain evidence="10 12">CMB17</strain>
    </source>
</reference>
<dbReference type="GO" id="GO:1903785">
    <property type="term" value="P:L-valine transmembrane transport"/>
    <property type="evidence" value="ECO:0007669"/>
    <property type="project" value="TreeGrafter"/>
</dbReference>
<evidence type="ECO:0000256" key="2">
    <source>
        <dbReference type="ARBA" id="ARBA00010735"/>
    </source>
</evidence>
<keyword evidence="4" id="KW-1003">Cell membrane</keyword>
<keyword evidence="3" id="KW-0813">Transport</keyword>
<dbReference type="RefSeq" id="WP_089387350.1">
    <property type="nucleotide sequence ID" value="NZ_FZNM01000003.1"/>
</dbReference>
<keyword evidence="7 8" id="KW-0472">Membrane</keyword>